<dbReference type="AlphaFoldDB" id="A0A7J6Y0G2"/>
<comment type="caution">
    <text evidence="3">The sequence shown here is derived from an EMBL/GenBank/DDBJ whole genome shotgun (WGS) entry which is preliminary data.</text>
</comment>
<feature type="compositionally biased region" description="Basic and acidic residues" evidence="1">
    <location>
        <begin position="305"/>
        <end position="319"/>
    </location>
</feature>
<accession>A0A7J6Y0G2</accession>
<feature type="transmembrane region" description="Helical" evidence="2">
    <location>
        <begin position="15"/>
        <end position="38"/>
    </location>
</feature>
<feature type="compositionally biased region" description="Basic and acidic residues" evidence="1">
    <location>
        <begin position="329"/>
        <end position="338"/>
    </location>
</feature>
<name>A0A7J6Y0G2_TRYCR</name>
<protein>
    <submittedName>
        <fullName evidence="3">Mucin-associated surface protein (MASP) subgroup S074</fullName>
    </submittedName>
</protein>
<dbReference type="Proteomes" id="UP000583944">
    <property type="component" value="Unassembled WGS sequence"/>
</dbReference>
<feature type="region of interest" description="Disordered" evidence="1">
    <location>
        <begin position="179"/>
        <end position="521"/>
    </location>
</feature>
<evidence type="ECO:0000313" key="3">
    <source>
        <dbReference type="EMBL" id="KAF5220159.1"/>
    </source>
</evidence>
<keyword evidence="2" id="KW-0472">Membrane</keyword>
<gene>
    <name evidence="3" type="ORF">ECC02_006834</name>
</gene>
<sequence>MWMHAHWRHTVQPLLLNLFVSFFTCVFNCFVFLVFLLINCCRTVFVCLFCLFTDSNCIMVCLLLLLGRHLLLWRDCCYALCLFFLSLSVDGESVCAEGYTQVTGVMAMMMTGRVLLVCALCVLWCVTVFGIARDDRCVEGDGNVLTHTHNGGNDRVRLKADFGLISTRMGLIKAVEAGEREEDLENGHDSLDSVGGTSPGSLLAGSGGNETPAAGGEQSAAGAGVPSLPSGLGVSGAGAETGQLPAADQKWNEKNKVNPGSNAAADPQEQTNDQLSSPSGSSPTRSGENPSSKDTDDINQLPKGTETKGDADRQDKNGSDEAVEEEDGDKDKGKKQEKNTLQPETQEGQHNGGGTPPPSLPALPLPLPPSGVPAPSSTTGEGSPPTEPKNSQNPKKVTNEATPSGPTMESKATQPPSGDATQGQHSHDTDTENSTKNAAAGSPAEPTSSSTSTSGSGDHFQNKADEDDAQSSEGQHDSLETGNTNVVPTLSETAPQTAKTITARINGTATPGDSDGSTAVSHTTSPLLLLLVVACAAAAAVVAA</sequence>
<dbReference type="Pfam" id="PF12517">
    <property type="entry name" value="DUF3720"/>
    <property type="match status" value="1"/>
</dbReference>
<feature type="compositionally biased region" description="Pro residues" evidence="1">
    <location>
        <begin position="355"/>
        <end position="372"/>
    </location>
</feature>
<keyword evidence="2" id="KW-1133">Transmembrane helix</keyword>
<feature type="compositionally biased region" description="Polar residues" evidence="1">
    <location>
        <begin position="480"/>
        <end position="521"/>
    </location>
</feature>
<evidence type="ECO:0000313" key="4">
    <source>
        <dbReference type="Proteomes" id="UP000583944"/>
    </source>
</evidence>
<dbReference type="VEuPathDB" id="TriTrypDB:ECC02_006834"/>
<feature type="compositionally biased region" description="Low complexity" evidence="1">
    <location>
        <begin position="438"/>
        <end position="457"/>
    </location>
</feature>
<keyword evidence="2" id="KW-0812">Transmembrane</keyword>
<evidence type="ECO:0000256" key="1">
    <source>
        <dbReference type="SAM" id="MobiDB-lite"/>
    </source>
</evidence>
<feature type="transmembrane region" description="Helical" evidence="2">
    <location>
        <begin position="45"/>
        <end position="65"/>
    </location>
</feature>
<dbReference type="EMBL" id="JABDHM010000056">
    <property type="protein sequence ID" value="KAF5220159.1"/>
    <property type="molecule type" value="Genomic_DNA"/>
</dbReference>
<feature type="compositionally biased region" description="Polar residues" evidence="1">
    <location>
        <begin position="388"/>
        <end position="424"/>
    </location>
</feature>
<feature type="compositionally biased region" description="Low complexity" evidence="1">
    <location>
        <begin position="213"/>
        <end position="224"/>
    </location>
</feature>
<feature type="compositionally biased region" description="Polar residues" evidence="1">
    <location>
        <begin position="339"/>
        <end position="349"/>
    </location>
</feature>
<feature type="compositionally biased region" description="Low complexity" evidence="1">
    <location>
        <begin position="276"/>
        <end position="287"/>
    </location>
</feature>
<feature type="transmembrane region" description="Helical" evidence="2">
    <location>
        <begin position="71"/>
        <end position="89"/>
    </location>
</feature>
<evidence type="ECO:0000256" key="2">
    <source>
        <dbReference type="SAM" id="Phobius"/>
    </source>
</evidence>
<proteinExistence type="predicted"/>
<organism evidence="3 4">
    <name type="scientific">Trypanosoma cruzi</name>
    <dbReference type="NCBI Taxonomy" id="5693"/>
    <lineage>
        <taxon>Eukaryota</taxon>
        <taxon>Discoba</taxon>
        <taxon>Euglenozoa</taxon>
        <taxon>Kinetoplastea</taxon>
        <taxon>Metakinetoplastina</taxon>
        <taxon>Trypanosomatida</taxon>
        <taxon>Trypanosomatidae</taxon>
        <taxon>Trypanosoma</taxon>
        <taxon>Schizotrypanum</taxon>
    </lineage>
</organism>
<feature type="transmembrane region" description="Helical" evidence="2">
    <location>
        <begin position="110"/>
        <end position="132"/>
    </location>
</feature>
<reference evidence="3 4" key="1">
    <citation type="journal article" date="2019" name="Genome Biol. Evol.">
        <title>Nanopore Sequencing Significantly Improves Genome Assembly of the Protozoan Parasite Trypanosoma cruzi.</title>
        <authorList>
            <person name="Diaz-Viraque F."/>
            <person name="Pita S."/>
            <person name="Greif G."/>
            <person name="de Souza R.C.M."/>
            <person name="Iraola G."/>
            <person name="Robello C."/>
        </authorList>
    </citation>
    <scope>NUCLEOTIDE SEQUENCE [LARGE SCALE GENOMIC DNA]</scope>
    <source>
        <strain evidence="3 4">Berenice</strain>
    </source>
</reference>
<dbReference type="InterPro" id="IPR022195">
    <property type="entry name" value="DUF3720"/>
</dbReference>
<dbReference type="VEuPathDB" id="TriTrypDB:BCY84_04585"/>